<dbReference type="OrthoDB" id="2564904at2759"/>
<protein>
    <recommendedName>
        <fullName evidence="6">Macrofage activating glycoprotein</fullName>
    </recommendedName>
</protein>
<organism evidence="4 5">
    <name type="scientific">Collybiopsis confluens</name>
    <dbReference type="NCBI Taxonomy" id="2823264"/>
    <lineage>
        <taxon>Eukaryota</taxon>
        <taxon>Fungi</taxon>
        <taxon>Dikarya</taxon>
        <taxon>Basidiomycota</taxon>
        <taxon>Agaricomycotina</taxon>
        <taxon>Agaricomycetes</taxon>
        <taxon>Agaricomycetidae</taxon>
        <taxon>Agaricales</taxon>
        <taxon>Marasmiineae</taxon>
        <taxon>Omphalotaceae</taxon>
        <taxon>Collybiopsis</taxon>
    </lineage>
</organism>
<keyword evidence="3" id="KW-0732">Signal</keyword>
<feature type="transmembrane region" description="Helical" evidence="2">
    <location>
        <begin position="336"/>
        <end position="359"/>
    </location>
</feature>
<reference evidence="4 5" key="1">
    <citation type="journal article" date="2020" name="ISME J.">
        <title>Uncovering the hidden diversity of litter-decomposition mechanisms in mushroom-forming fungi.</title>
        <authorList>
            <person name="Floudas D."/>
            <person name="Bentzer J."/>
            <person name="Ahren D."/>
            <person name="Johansson T."/>
            <person name="Persson P."/>
            <person name="Tunlid A."/>
        </authorList>
    </citation>
    <scope>NUCLEOTIDE SEQUENCE [LARGE SCALE GENOMIC DNA]</scope>
    <source>
        <strain evidence="4 5">CBS 406.79</strain>
    </source>
</reference>
<evidence type="ECO:0008006" key="6">
    <source>
        <dbReference type="Google" id="ProtNLM"/>
    </source>
</evidence>
<keyword evidence="2" id="KW-0472">Membrane</keyword>
<feature type="signal peptide" evidence="3">
    <location>
        <begin position="1"/>
        <end position="22"/>
    </location>
</feature>
<evidence type="ECO:0000256" key="3">
    <source>
        <dbReference type="SAM" id="SignalP"/>
    </source>
</evidence>
<evidence type="ECO:0000256" key="1">
    <source>
        <dbReference type="SAM" id="MobiDB-lite"/>
    </source>
</evidence>
<evidence type="ECO:0000313" key="4">
    <source>
        <dbReference type="EMBL" id="KAF5370542.1"/>
    </source>
</evidence>
<proteinExistence type="predicted"/>
<sequence length="360" mass="36466">MVIFAGSLGFFAGVTLASLANAQYSATYLPSNAPPTTEKGQTGTNKCGTGSNQTSMCQNAYINSVDDWCLWAPPTPGPGQTIGETEQIEVSWCLKDGYGTRLIPDGAISGAHFVITPDFVQVTGVGDLTRLNIPAGNDGGGELDPHGADGNGNPIGGLVFSSAFGQLEQIFEWTNFMANDQFCFRACKPGSDMAPTWCQHIYDEMGCEWNMPANYAPGVFEVCQGDSGEPMGVYGASTFHQGDAATPAAHPRPSSSQCTTITSVGNNVLVTSLPSSSGSSTASVASPTSSGIRGSTISSAAGRASASSAASSATSSPTATAASANSNGASSMGVSVAGLSASGMIALCVLCTVLGSMLAL</sequence>
<accession>A0A8H5GSZ3</accession>
<comment type="caution">
    <text evidence="4">The sequence shown here is derived from an EMBL/GenBank/DDBJ whole genome shotgun (WGS) entry which is preliminary data.</text>
</comment>
<keyword evidence="5" id="KW-1185">Reference proteome</keyword>
<name>A0A8H5GSZ3_9AGAR</name>
<keyword evidence="2" id="KW-1133">Transmembrane helix</keyword>
<feature type="region of interest" description="Disordered" evidence="1">
    <location>
        <begin position="30"/>
        <end position="49"/>
    </location>
</feature>
<dbReference type="AlphaFoldDB" id="A0A8H5GSZ3"/>
<dbReference type="Proteomes" id="UP000518752">
    <property type="component" value="Unassembled WGS sequence"/>
</dbReference>
<feature type="region of interest" description="Disordered" evidence="1">
    <location>
        <begin position="274"/>
        <end position="293"/>
    </location>
</feature>
<feature type="chain" id="PRO_5034791068" description="Macrofage activating glycoprotein" evidence="3">
    <location>
        <begin position="23"/>
        <end position="360"/>
    </location>
</feature>
<gene>
    <name evidence="4" type="ORF">D9757_010127</name>
</gene>
<evidence type="ECO:0000313" key="5">
    <source>
        <dbReference type="Proteomes" id="UP000518752"/>
    </source>
</evidence>
<keyword evidence="2" id="KW-0812">Transmembrane</keyword>
<evidence type="ECO:0000256" key="2">
    <source>
        <dbReference type="SAM" id="Phobius"/>
    </source>
</evidence>
<dbReference type="EMBL" id="JAACJN010000120">
    <property type="protein sequence ID" value="KAF5370542.1"/>
    <property type="molecule type" value="Genomic_DNA"/>
</dbReference>